<dbReference type="EMBL" id="MAQA01000014">
    <property type="protein sequence ID" value="OCI31751.1"/>
    <property type="molecule type" value="Genomic_DNA"/>
</dbReference>
<comment type="caution">
    <text evidence="4">The sequence shown here is derived from an EMBL/GenBank/DDBJ whole genome shotgun (WGS) entry which is preliminary data.</text>
</comment>
<name>A0ABX2Y9X3_9CELL</name>
<feature type="transmembrane region" description="Helical" evidence="2">
    <location>
        <begin position="285"/>
        <end position="306"/>
    </location>
</feature>
<keyword evidence="2" id="KW-1133">Transmembrane helix</keyword>
<dbReference type="PANTHER" id="PTHR14859:SF1">
    <property type="entry name" value="PGAP2-INTERACTING PROTEIN"/>
    <property type="match status" value="1"/>
</dbReference>
<evidence type="ECO:0000256" key="2">
    <source>
        <dbReference type="SAM" id="Phobius"/>
    </source>
</evidence>
<feature type="transmembrane region" description="Helical" evidence="2">
    <location>
        <begin position="189"/>
        <end position="209"/>
    </location>
</feature>
<sequence>MTDDHRTRTDLPDDPPASAALPATDAPRDAPSTPATRAERRAAQRAAELADLARRSDSTVHRVPTHTAAIGQVAPAPSPDPAAPEADARFAPSPSNPPARSRARSSAGPATASAAASAAAVPAAPASPTAPSATPDPVDDASRTPSTETAGDEPPSSAGPATSGTAPHTTRRQIAHAARRVASLGRGNAARLLLLTVVTALAVEMIRASGPLLDHAFTSGVVTAAVTALVTYAAPALAVTIVAARLPVNGRVVVGAVVALVVWRLGLQGLGIAAASGSWLGTARYGLGLGGAALAVATVVLVAGFASGTRPHPATELDAGRAGPRPANGRMVAMGMGLGVLGAAGVSLLHGTWDAYWRTDLLGWVAPVVLGGVAVVAAWLLRRDPATPGSRGLWVLGPYLALGVMVFGNPAFVASQTGLSLPVAGGAVAVTALVVGLLPLWGVAGTSTPAARTLASTGRWVSLVLLPAFTAVLFLVPGRTQDVSSPLGWALLVCVVGLAATATDAVRHALTRPAHELGWARLAGASTAVGLGLILPLLVYQLDYDVPLPVPNATVPVAVAVVLAVAGLRRARGGPADLPEAAGTAAGAAADAAHAPAPGLRISLPVTAAVAALAAAGAVLVSTSATPVAVGDREQRLTVLDWNLHYGVSATPSVDLDEVVAIVRDSGAQVVTLQEVSRGWVLGGGVDMASYLARETGLEVEFVGAADRQFGNAILWNPDVVAASDVARLALPLGAGPQNRSTVSATFTPVDGDTSWPDGVRVTSVHLQHREANTPTRLDQLGTLFAAEPVAGPYLLAGDLNAEPGWEEIELVESHGLVSGQDDVGDPGDLTSPADAPAYRIDWVFGAGLEFQRVTVLDVAWSDHRPLVAVVRPSGTEQE</sequence>
<evidence type="ECO:0000313" key="4">
    <source>
        <dbReference type="EMBL" id="OCI31751.1"/>
    </source>
</evidence>
<feature type="transmembrane region" description="Helical" evidence="2">
    <location>
        <begin position="393"/>
        <end position="413"/>
    </location>
</feature>
<keyword evidence="5" id="KW-1185">Reference proteome</keyword>
<feature type="compositionally biased region" description="Low complexity" evidence="1">
    <location>
        <begin position="16"/>
        <end position="36"/>
    </location>
</feature>
<feature type="transmembrane region" description="Helical" evidence="2">
    <location>
        <begin position="256"/>
        <end position="279"/>
    </location>
</feature>
<dbReference type="InterPro" id="IPR051916">
    <property type="entry name" value="GPI-anchor_lipid_remodeler"/>
</dbReference>
<keyword evidence="2" id="KW-0812">Transmembrane</keyword>
<dbReference type="InterPro" id="IPR036691">
    <property type="entry name" value="Endo/exonu/phosph_ase_sf"/>
</dbReference>
<feature type="transmembrane region" description="Helical" evidence="2">
    <location>
        <begin position="419"/>
        <end position="440"/>
    </location>
</feature>
<dbReference type="Pfam" id="PF03372">
    <property type="entry name" value="Exo_endo_phos"/>
    <property type="match status" value="1"/>
</dbReference>
<feature type="transmembrane region" description="Helical" evidence="2">
    <location>
        <begin position="327"/>
        <end position="349"/>
    </location>
</feature>
<organism evidence="4 5">
    <name type="scientific">Oerskovia enterophila</name>
    <dbReference type="NCBI Taxonomy" id="43678"/>
    <lineage>
        <taxon>Bacteria</taxon>
        <taxon>Bacillati</taxon>
        <taxon>Actinomycetota</taxon>
        <taxon>Actinomycetes</taxon>
        <taxon>Micrococcales</taxon>
        <taxon>Cellulomonadaceae</taxon>
        <taxon>Oerskovia</taxon>
    </lineage>
</organism>
<keyword evidence="2" id="KW-0472">Membrane</keyword>
<dbReference type="SUPFAM" id="SSF56219">
    <property type="entry name" value="DNase I-like"/>
    <property type="match status" value="1"/>
</dbReference>
<protein>
    <recommendedName>
        <fullName evidence="3">Endonuclease/exonuclease/phosphatase domain-containing protein</fullName>
    </recommendedName>
</protein>
<evidence type="ECO:0000256" key="1">
    <source>
        <dbReference type="SAM" id="MobiDB-lite"/>
    </source>
</evidence>
<evidence type="ECO:0000313" key="5">
    <source>
        <dbReference type="Proteomes" id="UP000093412"/>
    </source>
</evidence>
<feature type="compositionally biased region" description="Low complexity" evidence="1">
    <location>
        <begin position="83"/>
        <end position="136"/>
    </location>
</feature>
<dbReference type="InterPro" id="IPR005135">
    <property type="entry name" value="Endo/exonuclease/phosphatase"/>
</dbReference>
<feature type="compositionally biased region" description="Basic and acidic residues" evidence="1">
    <location>
        <begin position="1"/>
        <end position="11"/>
    </location>
</feature>
<dbReference type="Proteomes" id="UP000093412">
    <property type="component" value="Unassembled WGS sequence"/>
</dbReference>
<feature type="compositionally biased region" description="Basic and acidic residues" evidence="1">
    <location>
        <begin position="51"/>
        <end position="60"/>
    </location>
</feature>
<feature type="transmembrane region" description="Helical" evidence="2">
    <location>
        <begin position="548"/>
        <end position="568"/>
    </location>
</feature>
<feature type="domain" description="Endonuclease/exonuclease/phosphatase" evidence="3">
    <location>
        <begin position="642"/>
        <end position="864"/>
    </location>
</feature>
<feature type="transmembrane region" description="Helical" evidence="2">
    <location>
        <begin position="221"/>
        <end position="244"/>
    </location>
</feature>
<evidence type="ECO:0000259" key="3">
    <source>
        <dbReference type="Pfam" id="PF03372"/>
    </source>
</evidence>
<feature type="transmembrane region" description="Helical" evidence="2">
    <location>
        <begin position="489"/>
        <end position="510"/>
    </location>
</feature>
<gene>
    <name evidence="4" type="ORF">OERS_15800</name>
</gene>
<feature type="transmembrane region" description="Helical" evidence="2">
    <location>
        <begin position="361"/>
        <end position="381"/>
    </location>
</feature>
<feature type="region of interest" description="Disordered" evidence="1">
    <location>
        <begin position="1"/>
        <end position="173"/>
    </location>
</feature>
<proteinExistence type="predicted"/>
<feature type="transmembrane region" description="Helical" evidence="2">
    <location>
        <begin position="522"/>
        <end position="542"/>
    </location>
</feature>
<dbReference type="RefSeq" id="WP_139107747.1">
    <property type="nucleotide sequence ID" value="NZ_MAQA01000014.1"/>
</dbReference>
<feature type="transmembrane region" description="Helical" evidence="2">
    <location>
        <begin position="460"/>
        <end position="477"/>
    </location>
</feature>
<feature type="compositionally biased region" description="Polar residues" evidence="1">
    <location>
        <begin position="159"/>
        <end position="168"/>
    </location>
</feature>
<reference evidence="4 5" key="1">
    <citation type="submission" date="2016-06" db="EMBL/GenBank/DDBJ databases">
        <title>Genome sequence of Oerskovia enterophila DSM 43852.</title>
        <authorList>
            <person name="Poehlein A."/>
            <person name="Jag V."/>
            <person name="Bengelsdorf F.R."/>
            <person name="Daniel R."/>
            <person name="Duerre P."/>
        </authorList>
    </citation>
    <scope>NUCLEOTIDE SEQUENCE [LARGE SCALE GENOMIC DNA]</scope>
    <source>
        <strain evidence="4 5">DSM 43852</strain>
    </source>
</reference>
<dbReference type="Gene3D" id="3.60.10.10">
    <property type="entry name" value="Endonuclease/exonuclease/phosphatase"/>
    <property type="match status" value="1"/>
</dbReference>
<accession>A0ABX2Y9X3</accession>
<dbReference type="PANTHER" id="PTHR14859">
    <property type="entry name" value="CALCOFLUOR WHITE HYPERSENSITIVE PROTEIN PRECURSOR"/>
    <property type="match status" value="1"/>
</dbReference>